<feature type="domain" description="LysM" evidence="3">
    <location>
        <begin position="395"/>
        <end position="438"/>
    </location>
</feature>
<dbReference type="InterPro" id="IPR036779">
    <property type="entry name" value="LysM_dom_sf"/>
</dbReference>
<dbReference type="PANTHER" id="PTHR33734:SF22">
    <property type="entry name" value="MEMBRANE-BOUND LYTIC MUREIN TRANSGLYCOSYLASE D"/>
    <property type="match status" value="1"/>
</dbReference>
<evidence type="ECO:0000313" key="4">
    <source>
        <dbReference type="EMBL" id="MBI3127844.1"/>
    </source>
</evidence>
<dbReference type="CDD" id="cd00118">
    <property type="entry name" value="LysM"/>
    <property type="match status" value="2"/>
</dbReference>
<reference evidence="4" key="1">
    <citation type="submission" date="2020-07" db="EMBL/GenBank/DDBJ databases">
        <title>Huge and variable diversity of episymbiotic CPR bacteria and DPANN archaea in groundwater ecosystems.</title>
        <authorList>
            <person name="He C.Y."/>
            <person name="Keren R."/>
            <person name="Whittaker M."/>
            <person name="Farag I.F."/>
            <person name="Doudna J."/>
            <person name="Cate J.H.D."/>
            <person name="Banfield J.F."/>
        </authorList>
    </citation>
    <scope>NUCLEOTIDE SEQUENCE</scope>
    <source>
        <strain evidence="4">NC_groundwater_763_Ag_S-0.2um_68_21</strain>
    </source>
</reference>
<dbReference type="CDD" id="cd16894">
    <property type="entry name" value="MltD-like"/>
    <property type="match status" value="1"/>
</dbReference>
<dbReference type="InterPro" id="IPR023346">
    <property type="entry name" value="Lysozyme-like_dom_sf"/>
</dbReference>
<proteinExistence type="predicted"/>
<dbReference type="Proteomes" id="UP000782312">
    <property type="component" value="Unassembled WGS sequence"/>
</dbReference>
<dbReference type="SUPFAM" id="SSF53955">
    <property type="entry name" value="Lysozyme-like"/>
    <property type="match status" value="1"/>
</dbReference>
<accession>A0A932HY39</accession>
<dbReference type="PANTHER" id="PTHR33734">
    <property type="entry name" value="LYSM DOMAIN-CONTAINING GPI-ANCHORED PROTEIN 2"/>
    <property type="match status" value="1"/>
</dbReference>
<evidence type="ECO:0000256" key="2">
    <source>
        <dbReference type="SAM" id="SignalP"/>
    </source>
</evidence>
<feature type="region of interest" description="Disordered" evidence="1">
    <location>
        <begin position="436"/>
        <end position="483"/>
    </location>
</feature>
<evidence type="ECO:0000313" key="5">
    <source>
        <dbReference type="Proteomes" id="UP000782312"/>
    </source>
</evidence>
<evidence type="ECO:0000256" key="1">
    <source>
        <dbReference type="SAM" id="MobiDB-lite"/>
    </source>
</evidence>
<feature type="compositionally biased region" description="Basic and acidic residues" evidence="1">
    <location>
        <begin position="444"/>
        <end position="477"/>
    </location>
</feature>
<sequence length="783" mass="85973">MSWSRKLVLGAAALAILASPARPSEGAKNPSLFPVSGVIQEQKQFWVRVFARVSTSEVVIHDEETLQVFSVMRLDAPWDGRSSQRHAIRAERERHEAVLLALADGRTPPPGTAALAERLRKALAGESRQEMRRAAYSLRAQPGLKEKFREGYIRSGRYLPRFEAIFRSRNLPADLALLPHVESGFEERAYSKARAVGMWQFMQPTARLFMRADGAVDGRRDPFIAAEGAADLLRQNYQELGAWPLALTAYNHGAQGMQRAVATVGSRDMDLIVRRYKGRLFGFASRNFYGEFLAAVHIHRNIREFYGPLRQDPPARFDVFHVPRPVSLTDLAGRIGVPREALRPMNPALGAWVARGKGHIPRGYPLRVPAGQGTQVARAYAAGASQPAAAPEGSEWAFVAPGDTLSAIASRHKVTVAALMSANGLQDALIHPGDRLSVPAVSSRKPEKKAPEKREAAPVQVAKKEAAPVQAARKEEPPAVEPGEALKEIARADGLTIQDFIEAAELEDIETQSEDGFLLAEAVPQKEGPPAPLQAREETAPRVAVVKKGDTLVEIAARHKVSVQDLMAANKLRGTLIRPGDRLALPGMPAPEKPKKKEAPVQAALVPAAPPSVKSPASLDAKEAAPTAPLAALREEALRQALAVSVPNGSQIGRVSIYESETISHFAEWLEVSPVRLRQLNDIRGGRAMPMGRTLKVPLDRVSRAEFLERRLSYHRGLKEEFDRKFEVSGTVRHKLAPKENVWVLVTRTYKIPLWLVRGYNPGKDLRRLAAGEEIVFPLVKPR</sequence>
<protein>
    <submittedName>
        <fullName evidence="4">LysM peptidoglycan-binding domain-containing protein</fullName>
    </submittedName>
</protein>
<dbReference type="Pfam" id="PF01464">
    <property type="entry name" value="SLT"/>
    <property type="match status" value="1"/>
</dbReference>
<feature type="chain" id="PRO_5036781884" evidence="2">
    <location>
        <begin position="24"/>
        <end position="783"/>
    </location>
</feature>
<keyword evidence="2" id="KW-0732">Signal</keyword>
<evidence type="ECO:0000259" key="3">
    <source>
        <dbReference type="PROSITE" id="PS51782"/>
    </source>
</evidence>
<organism evidence="4 5">
    <name type="scientific">Tectimicrobiota bacterium</name>
    <dbReference type="NCBI Taxonomy" id="2528274"/>
    <lineage>
        <taxon>Bacteria</taxon>
        <taxon>Pseudomonadati</taxon>
        <taxon>Nitrospinota/Tectimicrobiota group</taxon>
        <taxon>Candidatus Tectimicrobiota</taxon>
    </lineage>
</organism>
<dbReference type="InterPro" id="IPR008258">
    <property type="entry name" value="Transglycosylase_SLT_dom_1"/>
</dbReference>
<dbReference type="SUPFAM" id="SSF54106">
    <property type="entry name" value="LysM domain"/>
    <property type="match status" value="2"/>
</dbReference>
<dbReference type="PROSITE" id="PS51782">
    <property type="entry name" value="LYSM"/>
    <property type="match status" value="2"/>
</dbReference>
<comment type="caution">
    <text evidence="4">The sequence shown here is derived from an EMBL/GenBank/DDBJ whole genome shotgun (WGS) entry which is preliminary data.</text>
</comment>
<gene>
    <name evidence="4" type="ORF">HYZ11_09590</name>
</gene>
<dbReference type="Gene3D" id="1.10.530.10">
    <property type="match status" value="1"/>
</dbReference>
<dbReference type="AlphaFoldDB" id="A0A932HY39"/>
<dbReference type="EMBL" id="JACPUR010000019">
    <property type="protein sequence ID" value="MBI3127844.1"/>
    <property type="molecule type" value="Genomic_DNA"/>
</dbReference>
<dbReference type="Gene3D" id="3.10.350.10">
    <property type="entry name" value="LysM domain"/>
    <property type="match status" value="2"/>
</dbReference>
<feature type="domain" description="LysM" evidence="3">
    <location>
        <begin position="542"/>
        <end position="585"/>
    </location>
</feature>
<name>A0A932HY39_UNCTE</name>
<dbReference type="InterPro" id="IPR018392">
    <property type="entry name" value="LysM"/>
</dbReference>
<dbReference type="Pfam" id="PF01476">
    <property type="entry name" value="LysM"/>
    <property type="match status" value="2"/>
</dbReference>
<feature type="signal peptide" evidence="2">
    <location>
        <begin position="1"/>
        <end position="23"/>
    </location>
</feature>
<dbReference type="SMART" id="SM00257">
    <property type="entry name" value="LysM"/>
    <property type="match status" value="3"/>
</dbReference>